<comment type="caution">
    <text evidence="4">The sequence shown here is derived from an EMBL/GenBank/DDBJ whole genome shotgun (WGS) entry which is preliminary data.</text>
</comment>
<keyword evidence="2" id="KW-0472">Membrane</keyword>
<feature type="transmembrane region" description="Helical" evidence="2">
    <location>
        <begin position="626"/>
        <end position="651"/>
    </location>
</feature>
<proteinExistence type="predicted"/>
<evidence type="ECO:0000256" key="1">
    <source>
        <dbReference type="SAM" id="MobiDB-lite"/>
    </source>
</evidence>
<dbReference type="Proteomes" id="UP001437256">
    <property type="component" value="Unassembled WGS sequence"/>
</dbReference>
<dbReference type="InterPro" id="IPR037473">
    <property type="entry name" value="Lcp-like"/>
</dbReference>
<gene>
    <name evidence="4" type="ORF">AAF712_004060</name>
</gene>
<organism evidence="4 5">
    <name type="scientific">Marasmius tenuissimus</name>
    <dbReference type="NCBI Taxonomy" id="585030"/>
    <lineage>
        <taxon>Eukaryota</taxon>
        <taxon>Fungi</taxon>
        <taxon>Dikarya</taxon>
        <taxon>Basidiomycota</taxon>
        <taxon>Agaricomycotina</taxon>
        <taxon>Agaricomycetes</taxon>
        <taxon>Agaricomycetidae</taxon>
        <taxon>Agaricales</taxon>
        <taxon>Marasmiineae</taxon>
        <taxon>Marasmiaceae</taxon>
        <taxon>Marasmius</taxon>
    </lineage>
</organism>
<keyword evidence="2" id="KW-0812">Transmembrane</keyword>
<dbReference type="PANTHER" id="PTHR37539">
    <property type="entry name" value="SECRETED PROTEIN-RELATED"/>
    <property type="match status" value="1"/>
</dbReference>
<evidence type="ECO:0000313" key="5">
    <source>
        <dbReference type="Proteomes" id="UP001437256"/>
    </source>
</evidence>
<evidence type="ECO:0000313" key="4">
    <source>
        <dbReference type="EMBL" id="KAL0068731.1"/>
    </source>
</evidence>
<accession>A0ABR3A5U8</accession>
<feature type="region of interest" description="Disordered" evidence="1">
    <location>
        <begin position="597"/>
        <end position="617"/>
    </location>
</feature>
<feature type="domain" description="ER-bound oxygenase mpaB/mpaB'/Rubber oxygenase catalytic" evidence="3">
    <location>
        <begin position="188"/>
        <end position="395"/>
    </location>
</feature>
<dbReference type="EMBL" id="JBBXMP010000016">
    <property type="protein sequence ID" value="KAL0068731.1"/>
    <property type="molecule type" value="Genomic_DNA"/>
</dbReference>
<evidence type="ECO:0000259" key="3">
    <source>
        <dbReference type="Pfam" id="PF09995"/>
    </source>
</evidence>
<dbReference type="PANTHER" id="PTHR37539:SF1">
    <property type="entry name" value="ER-BOUND OXYGENASE MPAB_MPAB'_RUBBER OXYGENASE CATALYTIC DOMAIN-CONTAINING PROTEIN"/>
    <property type="match status" value="1"/>
</dbReference>
<dbReference type="InterPro" id="IPR018713">
    <property type="entry name" value="MPAB/Lcp_cat_dom"/>
</dbReference>
<reference evidence="4 5" key="1">
    <citation type="submission" date="2024-05" db="EMBL/GenBank/DDBJ databases">
        <title>A draft genome resource for the thread blight pathogen Marasmius tenuissimus strain MS-2.</title>
        <authorList>
            <person name="Yulfo-Soto G.E."/>
            <person name="Baruah I.K."/>
            <person name="Amoako-Attah I."/>
            <person name="Bukari Y."/>
            <person name="Meinhardt L.W."/>
            <person name="Bailey B.A."/>
            <person name="Cohen S.P."/>
        </authorList>
    </citation>
    <scope>NUCLEOTIDE SEQUENCE [LARGE SCALE GENOMIC DNA]</scope>
    <source>
        <strain evidence="4 5">MS-2</strain>
    </source>
</reference>
<dbReference type="Pfam" id="PF09995">
    <property type="entry name" value="MPAB_Lcp_cat"/>
    <property type="match status" value="1"/>
</dbReference>
<protein>
    <recommendedName>
        <fullName evidence="3">ER-bound oxygenase mpaB/mpaB'/Rubber oxygenase catalytic domain-containing protein</fullName>
    </recommendedName>
</protein>
<keyword evidence="5" id="KW-1185">Reference proteome</keyword>
<evidence type="ECO:0000256" key="2">
    <source>
        <dbReference type="SAM" id="Phobius"/>
    </source>
</evidence>
<sequence>MLSPKLNVPSSTGASLRIDSDTPIHRIKHSSQTATLKPGDVIQFYGHHMAWDEHCVSEEVVLKWRMEGDPLCDAALLHLLSDGSPAGMDLYRKLQTFVAKLDAHDNASPASTFWKAVTDMPPSDIRVTDEQFERGRALFLDNSIQIGQSLLYYSLAGGFASPRIVRTLEAVSYLVPSPPEQQATAASNDRIHRRLLETFQFVLDVMRCYAPDSDARGASHILPGGEGWKSIIRVRMLHGVARARVKAKTHRAPDDPHVNDVPISQEDMSATLASFSTVSLWTLTALGLTPTREDAQAFLAIWRHIGFYMGVSPVILRRYFGDVEVSDKFLASIIIHLFSPDVEDDTSFHAPTMPILRATTGRPPLRNTLEWNCAVTHRLLGHELATYLKVPEPSWKMNIKARLVLAIQAIPVLFSRSYGRSIRRGWLEKRRWVYAIGMVLTVRGYLGMRRTKFRPGGEEKPSWDDEKVEADPQLTKRATVAFRQVMIEMAGVLIFASVMTVFTGWKVYRFRTVLAAPAGRLVLPRQQDESSITTFPGHLHTLGLAAPPEQANTVSVLSNVALPTTFTVARVESGTTVYQVQTVTLYPFQSASATTSSTPITINGQQPTSLGAASQSSSGGDKEREMLFWVAAAACLAVIIPILAIFLVLCLRKRAYIRSTESAPRWRDTSTLKVEERKEDGFSFGVADGKIWMAKSDKAEDKKNRRLLRSLDRF</sequence>
<name>A0ABR3A5U8_9AGAR</name>
<keyword evidence="2" id="KW-1133">Transmembrane helix</keyword>